<sequence>MLPRIHLGALLTATNSELASQSREQGQATREARVTKNMEGFYVYQTYLRRLRRMHRSYVAKYRKAHPSAKQRTFGPPPRTTEFYTAREDPSQSYVPLPRHRLSLSDTYIQLHSQSPDGSIDLAPPPPPSPSLETSQLEDAPPLSVSPAPAGAIYIPCGRENSFKGRPVAMSRKPKYLDPLKGNSSAVQYTGRDSRVVKEGAMPFSLWRRERGRAGAGTVYSLSTVKEEQLTSDSKLGNFPKLLHRNINAVSNN</sequence>
<protein>
    <submittedName>
        <fullName evidence="3">Uncharacterized protein LOC101854749</fullName>
    </submittedName>
</protein>
<dbReference type="RefSeq" id="XP_005107723.1">
    <property type="nucleotide sequence ID" value="XM_005107666.3"/>
</dbReference>
<keyword evidence="2" id="KW-1185">Reference proteome</keyword>
<name>A0ABM0K376_APLCA</name>
<evidence type="ECO:0000313" key="2">
    <source>
        <dbReference type="Proteomes" id="UP000694888"/>
    </source>
</evidence>
<proteinExistence type="predicted"/>
<accession>A0ABM0K376</accession>
<feature type="region of interest" description="Disordered" evidence="1">
    <location>
        <begin position="62"/>
        <end position="94"/>
    </location>
</feature>
<dbReference type="Proteomes" id="UP000694888">
    <property type="component" value="Unplaced"/>
</dbReference>
<dbReference type="GeneID" id="101854749"/>
<evidence type="ECO:0000313" key="3">
    <source>
        <dbReference type="RefSeq" id="XP_005107723.1"/>
    </source>
</evidence>
<organism evidence="2 3">
    <name type="scientific">Aplysia californica</name>
    <name type="common">California sea hare</name>
    <dbReference type="NCBI Taxonomy" id="6500"/>
    <lineage>
        <taxon>Eukaryota</taxon>
        <taxon>Metazoa</taxon>
        <taxon>Spiralia</taxon>
        <taxon>Lophotrochozoa</taxon>
        <taxon>Mollusca</taxon>
        <taxon>Gastropoda</taxon>
        <taxon>Heterobranchia</taxon>
        <taxon>Euthyneura</taxon>
        <taxon>Tectipleura</taxon>
        <taxon>Aplysiida</taxon>
        <taxon>Aplysioidea</taxon>
        <taxon>Aplysiidae</taxon>
        <taxon>Aplysia</taxon>
    </lineage>
</organism>
<evidence type="ECO:0000256" key="1">
    <source>
        <dbReference type="SAM" id="MobiDB-lite"/>
    </source>
</evidence>
<reference evidence="3" key="1">
    <citation type="submission" date="2025-08" db="UniProtKB">
        <authorList>
            <consortium name="RefSeq"/>
        </authorList>
    </citation>
    <scope>IDENTIFICATION</scope>
</reference>
<feature type="region of interest" description="Disordered" evidence="1">
    <location>
        <begin position="113"/>
        <end position="145"/>
    </location>
</feature>
<gene>
    <name evidence="3" type="primary">LOC101854749</name>
</gene>